<dbReference type="InterPro" id="IPR011011">
    <property type="entry name" value="Znf_FYVE_PHD"/>
</dbReference>
<dbReference type="Proteomes" id="UP001286313">
    <property type="component" value="Unassembled WGS sequence"/>
</dbReference>
<keyword evidence="2" id="KW-0863">Zinc-finger</keyword>
<feature type="region of interest" description="Disordered" evidence="4">
    <location>
        <begin position="324"/>
        <end position="364"/>
    </location>
</feature>
<keyword evidence="1" id="KW-0479">Metal-binding</keyword>
<evidence type="ECO:0000256" key="1">
    <source>
        <dbReference type="ARBA" id="ARBA00022723"/>
    </source>
</evidence>
<evidence type="ECO:0000256" key="2">
    <source>
        <dbReference type="ARBA" id="ARBA00022771"/>
    </source>
</evidence>
<evidence type="ECO:0000256" key="3">
    <source>
        <dbReference type="ARBA" id="ARBA00022833"/>
    </source>
</evidence>
<organism evidence="5 6">
    <name type="scientific">Petrolisthes cinctipes</name>
    <name type="common">Flat porcelain crab</name>
    <dbReference type="NCBI Taxonomy" id="88211"/>
    <lineage>
        <taxon>Eukaryota</taxon>
        <taxon>Metazoa</taxon>
        <taxon>Ecdysozoa</taxon>
        <taxon>Arthropoda</taxon>
        <taxon>Crustacea</taxon>
        <taxon>Multicrustacea</taxon>
        <taxon>Malacostraca</taxon>
        <taxon>Eumalacostraca</taxon>
        <taxon>Eucarida</taxon>
        <taxon>Decapoda</taxon>
        <taxon>Pleocyemata</taxon>
        <taxon>Anomura</taxon>
        <taxon>Galatheoidea</taxon>
        <taxon>Porcellanidae</taxon>
        <taxon>Petrolisthes</taxon>
    </lineage>
</organism>
<dbReference type="InterPro" id="IPR019786">
    <property type="entry name" value="Zinc_finger_PHD-type_CS"/>
</dbReference>
<dbReference type="InterPro" id="IPR013083">
    <property type="entry name" value="Znf_RING/FYVE/PHD"/>
</dbReference>
<dbReference type="GO" id="GO:0008270">
    <property type="term" value="F:zinc ion binding"/>
    <property type="evidence" value="ECO:0007669"/>
    <property type="project" value="UniProtKB-KW"/>
</dbReference>
<dbReference type="SUPFAM" id="SSF57903">
    <property type="entry name" value="FYVE/PHD zinc finger"/>
    <property type="match status" value="1"/>
</dbReference>
<proteinExistence type="predicted"/>
<evidence type="ECO:0000313" key="5">
    <source>
        <dbReference type="EMBL" id="KAK3877486.1"/>
    </source>
</evidence>
<feature type="compositionally biased region" description="Basic and acidic residues" evidence="4">
    <location>
        <begin position="328"/>
        <end position="349"/>
    </location>
</feature>
<name>A0AAE1FPY7_PETCI</name>
<keyword evidence="6" id="KW-1185">Reference proteome</keyword>
<gene>
    <name evidence="5" type="ORF">Pcinc_017812</name>
</gene>
<protein>
    <recommendedName>
        <fullName evidence="7">PHD-type domain-containing protein</fullName>
    </recommendedName>
</protein>
<accession>A0AAE1FPY7</accession>
<dbReference type="Gene3D" id="3.30.40.10">
    <property type="entry name" value="Zinc/RING finger domain, C3HC4 (zinc finger)"/>
    <property type="match status" value="1"/>
</dbReference>
<evidence type="ECO:0000256" key="4">
    <source>
        <dbReference type="SAM" id="MobiDB-lite"/>
    </source>
</evidence>
<dbReference type="AlphaFoldDB" id="A0AAE1FPY7"/>
<dbReference type="EMBL" id="JAWQEG010001670">
    <property type="protein sequence ID" value="KAK3877486.1"/>
    <property type="molecule type" value="Genomic_DNA"/>
</dbReference>
<keyword evidence="3" id="KW-0862">Zinc</keyword>
<comment type="caution">
    <text evidence="5">The sequence shown here is derived from an EMBL/GenBank/DDBJ whole genome shotgun (WGS) entry which is preliminary data.</text>
</comment>
<dbReference type="PANTHER" id="PTHR37445">
    <property type="entry name" value="PROTEIN CBG24663"/>
    <property type="match status" value="1"/>
</dbReference>
<evidence type="ECO:0000313" key="6">
    <source>
        <dbReference type="Proteomes" id="UP001286313"/>
    </source>
</evidence>
<sequence length="364" mass="43541">MDKRGARKKEYKKECSRYRGKVNEDQKTCKKRVELKRCKRCWGKVQEIYDGMQCDKCGFWYHILCDDIEEDLYNELQKDDRKVLWFCRSCNAMLKKNPTNFLDNTKLKQDIVRMKEELKEVKEGHQQACEALRKFEGNLEKKESITLQGNDDDDVGDKVENNIVKDLNMIKLEMEGMQKKIKNLSKKWEGEKEMDEYIPVTKKVFEIPVHPVIKEKEERDRRKNNLVIHNIEEPNNMNEKELYDHDLAICMDIFGNEIGEPIEEGDIVSITRLGKKEEEGENQNPRPRCLLIKMKEPEKKWSILKNAKKMKTTRKNEYKRVFIQPDLTKSERAKDKESREKLREKREQGEEGWYIKRGQLERRN</sequence>
<dbReference type="PROSITE" id="PS01359">
    <property type="entry name" value="ZF_PHD_1"/>
    <property type="match status" value="1"/>
</dbReference>
<dbReference type="PANTHER" id="PTHR37445:SF3">
    <property type="entry name" value="ZINC FINGER PHD-TYPE DOMAIN-CONTAINING PROTEIN"/>
    <property type="match status" value="1"/>
</dbReference>
<evidence type="ECO:0008006" key="7">
    <source>
        <dbReference type="Google" id="ProtNLM"/>
    </source>
</evidence>
<reference evidence="5" key="1">
    <citation type="submission" date="2023-10" db="EMBL/GenBank/DDBJ databases">
        <title>Genome assemblies of two species of porcelain crab, Petrolisthes cinctipes and Petrolisthes manimaculis (Anomura: Porcellanidae).</title>
        <authorList>
            <person name="Angst P."/>
        </authorList>
    </citation>
    <scope>NUCLEOTIDE SEQUENCE</scope>
    <source>
        <strain evidence="5">PB745_01</strain>
        <tissue evidence="5">Gill</tissue>
    </source>
</reference>